<keyword evidence="9" id="KW-0539">Nucleus</keyword>
<feature type="domain" description="CULT" evidence="16">
    <location>
        <begin position="291"/>
        <end position="398"/>
    </location>
</feature>
<name>A0A9P0TRQ7_PIEBR</name>
<dbReference type="FunFam" id="2.170.150.20:FF:000007">
    <property type="entry name" value="Protein cereblon"/>
    <property type="match status" value="1"/>
</dbReference>
<evidence type="ECO:0000259" key="16">
    <source>
        <dbReference type="PROSITE" id="PS51788"/>
    </source>
</evidence>
<evidence type="ECO:0000313" key="18">
    <source>
        <dbReference type="Proteomes" id="UP001152562"/>
    </source>
</evidence>
<dbReference type="CDD" id="cd15777">
    <property type="entry name" value="CRBN_C_like"/>
    <property type="match status" value="1"/>
</dbReference>
<evidence type="ECO:0000256" key="4">
    <source>
        <dbReference type="ARBA" id="ARBA00014394"/>
    </source>
</evidence>
<dbReference type="Proteomes" id="UP001152562">
    <property type="component" value="Unassembled WGS sequence"/>
</dbReference>
<keyword evidence="14" id="KW-0812">Transmembrane</keyword>
<dbReference type="Pfam" id="PF02190">
    <property type="entry name" value="LON_substr_bdg"/>
    <property type="match status" value="1"/>
</dbReference>
<dbReference type="EMBL" id="CALOZG010000034">
    <property type="protein sequence ID" value="CAH4033684.1"/>
    <property type="molecule type" value="Genomic_DNA"/>
</dbReference>
<evidence type="ECO:0000256" key="5">
    <source>
        <dbReference type="ARBA" id="ARBA00022723"/>
    </source>
</evidence>
<keyword evidence="5" id="KW-0479">Metal-binding</keyword>
<evidence type="ECO:0000256" key="11">
    <source>
        <dbReference type="ARBA" id="ARBA00046075"/>
    </source>
</evidence>
<dbReference type="PROSITE" id="PS51788">
    <property type="entry name" value="CULT"/>
    <property type="match status" value="1"/>
</dbReference>
<comment type="caution">
    <text evidence="17">The sequence shown here is derived from an EMBL/GenBank/DDBJ whole genome shotgun (WGS) entry which is preliminary data.</text>
</comment>
<dbReference type="InterPro" id="IPR004910">
    <property type="entry name" value="Yippee/Mis18/Cereblon"/>
</dbReference>
<comment type="similarity">
    <text evidence="3">Belongs to the CRBN family.</text>
</comment>
<evidence type="ECO:0000256" key="14">
    <source>
        <dbReference type="SAM" id="Phobius"/>
    </source>
</evidence>
<evidence type="ECO:0000256" key="7">
    <source>
        <dbReference type="ARBA" id="ARBA00022833"/>
    </source>
</evidence>
<reference evidence="17" key="1">
    <citation type="submission" date="2022-05" db="EMBL/GenBank/DDBJ databases">
        <authorList>
            <person name="Okamura Y."/>
        </authorList>
    </citation>
    <scope>NUCLEOTIDE SEQUENCE</scope>
</reference>
<dbReference type="InterPro" id="IPR015947">
    <property type="entry name" value="PUA-like_sf"/>
</dbReference>
<proteinExistence type="inferred from homology"/>
<evidence type="ECO:0000313" key="17">
    <source>
        <dbReference type="EMBL" id="CAH4033684.1"/>
    </source>
</evidence>
<dbReference type="InterPro" id="IPR046336">
    <property type="entry name" value="Lon_prtase_N_sf"/>
</dbReference>
<dbReference type="AlphaFoldDB" id="A0A9P0TRQ7"/>
<protein>
    <recommendedName>
        <fullName evidence="4">Protein cereblon</fullName>
    </recommendedName>
    <alternativeName>
        <fullName evidence="10">Protein ohgata</fullName>
    </alternativeName>
</protein>
<dbReference type="SMART" id="SM00464">
    <property type="entry name" value="LON"/>
    <property type="match status" value="1"/>
</dbReference>
<evidence type="ECO:0000256" key="6">
    <source>
        <dbReference type="ARBA" id="ARBA00022786"/>
    </source>
</evidence>
<keyword evidence="14" id="KW-1133">Transmembrane helix</keyword>
<dbReference type="SUPFAM" id="SSF88697">
    <property type="entry name" value="PUA domain-like"/>
    <property type="match status" value="1"/>
</dbReference>
<comment type="function">
    <text evidence="11">Substrate recognition component of a DCX (DDB1-CUL4-X-box) E3 protein ligase complex that mediates the ubiquitination and subsequent proteasomal degradation of target proteins. Has an essential role in mediating growth by negatively regulating insulin signaling. It also has a role in maintaining presynaptic function in the neuromuscular junction synapses of third-instar larvae.</text>
</comment>
<evidence type="ECO:0000256" key="8">
    <source>
        <dbReference type="ARBA" id="ARBA00022843"/>
    </source>
</evidence>
<sequence length="424" mass="47613">MDDGTVSENEGNRTSGRRSQSSEEMQNLELDAEDFDITLAASHSYLSQDLVAITGRPDLEPGWTGTIPVMAHHGAVFPGETVPMLLTDTQDVLIISHALDNDKIFGLLCPDETCTYISGYGVLCEVIEASNSNDAPQTLSFRSQASHRFRFKVMPKMSKPIHLYNRMKLVEILILPEVQLGDPLQQVRLPSLDNWRRERTMLADNRFRIIDSAMTTWPHFVYDIFDFHRMKQTIKEYFRNIVKTSIPEEPVSLSFWTASNLTLTPRDRLALFMVDDALLRLHMEVRLIGLNSVLCCVSCSTEIARRENMFAMSTEGVHSNYINLGGYMHDLVTVTQTQNIQLSGPASAEFSWFPGYAWSIALCVCCMAHVGWRFDALKRAVRPSQFYGLCRNNVVPRPAPTPPLLTSTPPPANPPSDGSVSQPL</sequence>
<feature type="region of interest" description="Disordered" evidence="13">
    <location>
        <begin position="1"/>
        <end position="25"/>
    </location>
</feature>
<evidence type="ECO:0000256" key="10">
    <source>
        <dbReference type="ARBA" id="ARBA00030079"/>
    </source>
</evidence>
<organism evidence="17 18">
    <name type="scientific">Pieris brassicae</name>
    <name type="common">White butterfly</name>
    <name type="synonym">Large white butterfly</name>
    <dbReference type="NCBI Taxonomy" id="7116"/>
    <lineage>
        <taxon>Eukaryota</taxon>
        <taxon>Metazoa</taxon>
        <taxon>Ecdysozoa</taxon>
        <taxon>Arthropoda</taxon>
        <taxon>Hexapoda</taxon>
        <taxon>Insecta</taxon>
        <taxon>Pterygota</taxon>
        <taxon>Neoptera</taxon>
        <taxon>Endopterygota</taxon>
        <taxon>Lepidoptera</taxon>
        <taxon>Glossata</taxon>
        <taxon>Ditrysia</taxon>
        <taxon>Papilionoidea</taxon>
        <taxon>Pieridae</taxon>
        <taxon>Pierinae</taxon>
        <taxon>Pieris</taxon>
    </lineage>
</organism>
<dbReference type="Pfam" id="PF03226">
    <property type="entry name" value="Yippee-Mis18"/>
    <property type="match status" value="1"/>
</dbReference>
<dbReference type="Gene3D" id="2.170.150.20">
    <property type="entry name" value="Peptide methionine sulfoxide reductase"/>
    <property type="match status" value="1"/>
</dbReference>
<keyword evidence="8" id="KW-0832">Ubl conjugation</keyword>
<comment type="subcellular location">
    <subcellularLocation>
        <location evidence="1">Nucleus</location>
    </subcellularLocation>
</comment>
<feature type="domain" description="Lon N-terminal" evidence="15">
    <location>
        <begin position="67"/>
        <end position="292"/>
    </location>
</feature>
<gene>
    <name evidence="17" type="ORF">PIBRA_LOCUS9940</name>
</gene>
<evidence type="ECO:0000259" key="15">
    <source>
        <dbReference type="PROSITE" id="PS51787"/>
    </source>
</evidence>
<keyword evidence="18" id="KW-1185">Reference proteome</keyword>
<evidence type="ECO:0000256" key="9">
    <source>
        <dbReference type="ARBA" id="ARBA00023242"/>
    </source>
</evidence>
<dbReference type="Gene3D" id="1.20.58.1480">
    <property type="match status" value="1"/>
</dbReference>
<evidence type="ECO:0000256" key="1">
    <source>
        <dbReference type="ARBA" id="ARBA00004123"/>
    </source>
</evidence>
<dbReference type="InterPro" id="IPR003111">
    <property type="entry name" value="Lon_prtase_N"/>
</dbReference>
<feature type="region of interest" description="Disordered" evidence="13">
    <location>
        <begin position="400"/>
        <end position="424"/>
    </location>
</feature>
<dbReference type="Gene3D" id="2.30.130.40">
    <property type="entry name" value="LON domain-like"/>
    <property type="match status" value="1"/>
</dbReference>
<keyword evidence="7" id="KW-0862">Zinc</keyword>
<evidence type="ECO:0000256" key="2">
    <source>
        <dbReference type="ARBA" id="ARBA00004906"/>
    </source>
</evidence>
<feature type="transmembrane region" description="Helical" evidence="14">
    <location>
        <begin position="352"/>
        <end position="372"/>
    </location>
</feature>
<feature type="compositionally biased region" description="Pro residues" evidence="13">
    <location>
        <begin position="400"/>
        <end position="414"/>
    </location>
</feature>
<accession>A0A9P0TRQ7</accession>
<evidence type="ECO:0000256" key="3">
    <source>
        <dbReference type="ARBA" id="ARBA00005293"/>
    </source>
</evidence>
<dbReference type="PROSITE" id="PS51787">
    <property type="entry name" value="LON_N"/>
    <property type="match status" value="1"/>
</dbReference>
<dbReference type="InterPro" id="IPR034750">
    <property type="entry name" value="CULT"/>
</dbReference>
<keyword evidence="14" id="KW-0472">Membrane</keyword>
<comment type="pathway">
    <text evidence="2">Protein modification; protein ubiquitination.</text>
</comment>
<keyword evidence="6" id="KW-0833">Ubl conjugation pathway</keyword>
<evidence type="ECO:0000256" key="12">
    <source>
        <dbReference type="ARBA" id="ARBA00046796"/>
    </source>
</evidence>
<comment type="subunit">
    <text evidence="12">Likely a component of a DCX (DDB1-CUL4-X-box) protein ligase complex. May interact with pic/DDB1.</text>
</comment>
<evidence type="ECO:0000256" key="13">
    <source>
        <dbReference type="SAM" id="MobiDB-lite"/>
    </source>
</evidence>